<comment type="caution">
    <text evidence="10">The sequence shown here is derived from an EMBL/GenBank/DDBJ whole genome shotgun (WGS) entry which is preliminary data.</text>
</comment>
<reference evidence="10" key="2">
    <citation type="journal article" date="2021" name="PeerJ">
        <title>Extensive microbial diversity within the chicken gut microbiome revealed by metagenomics and culture.</title>
        <authorList>
            <person name="Gilroy R."/>
            <person name="Ravi A."/>
            <person name="Getino M."/>
            <person name="Pursley I."/>
            <person name="Horton D.L."/>
            <person name="Alikhan N.F."/>
            <person name="Baker D."/>
            <person name="Gharbi K."/>
            <person name="Hall N."/>
            <person name="Watson M."/>
            <person name="Adriaenssens E.M."/>
            <person name="Foster-Nyarko E."/>
            <person name="Jarju S."/>
            <person name="Secka A."/>
            <person name="Antonio M."/>
            <person name="Oren A."/>
            <person name="Chaudhuri R.R."/>
            <person name="La Ragione R."/>
            <person name="Hildebrand F."/>
            <person name="Pallen M.J."/>
        </authorList>
    </citation>
    <scope>NUCLEOTIDE SEQUENCE</scope>
    <source>
        <strain evidence="10">2889</strain>
    </source>
</reference>
<keyword evidence="6 7" id="KW-0472">Membrane</keyword>
<feature type="domain" description="MacB-like periplasmic core" evidence="9">
    <location>
        <begin position="8"/>
        <end position="227"/>
    </location>
</feature>
<name>A0A9D9DRE8_9BACT</name>
<keyword evidence="3" id="KW-1003">Cell membrane</keyword>
<accession>A0A9D9DRE8</accession>
<evidence type="ECO:0000313" key="10">
    <source>
        <dbReference type="EMBL" id="MBO8432176.1"/>
    </source>
</evidence>
<feature type="transmembrane region" description="Helical" evidence="7">
    <location>
        <begin position="358"/>
        <end position="377"/>
    </location>
</feature>
<dbReference type="AlphaFoldDB" id="A0A9D9DRE8"/>
<evidence type="ECO:0000256" key="2">
    <source>
        <dbReference type="ARBA" id="ARBA00005236"/>
    </source>
</evidence>
<keyword evidence="5 7" id="KW-1133">Transmembrane helix</keyword>
<evidence type="ECO:0000256" key="4">
    <source>
        <dbReference type="ARBA" id="ARBA00022692"/>
    </source>
</evidence>
<evidence type="ECO:0000256" key="3">
    <source>
        <dbReference type="ARBA" id="ARBA00022475"/>
    </source>
</evidence>
<dbReference type="InterPro" id="IPR051447">
    <property type="entry name" value="Lipoprotein-release_system"/>
</dbReference>
<feature type="domain" description="ABC3 transporter permease C-terminal" evidence="8">
    <location>
        <begin position="258"/>
        <end position="382"/>
    </location>
</feature>
<evidence type="ECO:0000259" key="8">
    <source>
        <dbReference type="Pfam" id="PF02687"/>
    </source>
</evidence>
<evidence type="ECO:0000256" key="6">
    <source>
        <dbReference type="ARBA" id="ARBA00023136"/>
    </source>
</evidence>
<evidence type="ECO:0000259" key="9">
    <source>
        <dbReference type="Pfam" id="PF12704"/>
    </source>
</evidence>
<sequence>MRLIGRVAVLSIAVSTAAMVLILSVMNGMNRFVAERFWGVDPDLKIEAVQGKFFEEGDLLERVRKTEGVMSASAVIEDQALLVYGEQTAMVRLKGVDTAFERVSDILSQVYSGQYNLETIDDAALVLMGGGVYNQMQIPPANGSACRLYTVDADRLSGPFAMQQAVSSYAVYPSGLFSSIPEYDNQYLFCNLGFARRVFDAGSRLSAVEVKVKPGFRLAEVQDRLRQETGNAYVVKDRIEQQQTMFRSMKAEKLIVVAVFAFVMLIATFTMVANQMLLIYEKRHDIGILSSMGMRTERLQLLFLLHGVLVSLWGTLSGVFFGSLLTFGQQRFGWVRLGGGSGSYITDAYPVSWQVGDVLAVVAIGLCIGILASVLPLKQVASFAGKIRGGV</sequence>
<gene>
    <name evidence="10" type="ORF">IAB08_02630</name>
</gene>
<feature type="transmembrane region" description="Helical" evidence="7">
    <location>
        <begin position="301"/>
        <end position="327"/>
    </location>
</feature>
<comment type="similarity">
    <text evidence="2">Belongs to the ABC-4 integral membrane protein family. LolC/E subfamily.</text>
</comment>
<organism evidence="10 11">
    <name type="scientific">Candidatus Pullibacteroides excrementavium</name>
    <dbReference type="NCBI Taxonomy" id="2840905"/>
    <lineage>
        <taxon>Bacteria</taxon>
        <taxon>Pseudomonadati</taxon>
        <taxon>Bacteroidota</taxon>
        <taxon>Bacteroidia</taxon>
        <taxon>Bacteroidales</taxon>
        <taxon>Candidatus Pullibacteroides</taxon>
    </lineage>
</organism>
<evidence type="ECO:0000256" key="5">
    <source>
        <dbReference type="ARBA" id="ARBA00022989"/>
    </source>
</evidence>
<evidence type="ECO:0000256" key="7">
    <source>
        <dbReference type="SAM" id="Phobius"/>
    </source>
</evidence>
<evidence type="ECO:0000256" key="1">
    <source>
        <dbReference type="ARBA" id="ARBA00004651"/>
    </source>
</evidence>
<dbReference type="GO" id="GO:0044874">
    <property type="term" value="P:lipoprotein localization to outer membrane"/>
    <property type="evidence" value="ECO:0007669"/>
    <property type="project" value="TreeGrafter"/>
</dbReference>
<protein>
    <submittedName>
        <fullName evidence="10">ABC transporter permease</fullName>
    </submittedName>
</protein>
<dbReference type="PANTHER" id="PTHR30489">
    <property type="entry name" value="LIPOPROTEIN-RELEASING SYSTEM TRANSMEMBRANE PROTEIN LOLE"/>
    <property type="match status" value="1"/>
</dbReference>
<keyword evidence="4 7" id="KW-0812">Transmembrane</keyword>
<feature type="transmembrane region" description="Helical" evidence="7">
    <location>
        <begin position="7"/>
        <end position="26"/>
    </location>
</feature>
<feature type="transmembrane region" description="Helical" evidence="7">
    <location>
        <begin position="254"/>
        <end position="280"/>
    </location>
</feature>
<dbReference type="Pfam" id="PF02687">
    <property type="entry name" value="FtsX"/>
    <property type="match status" value="1"/>
</dbReference>
<dbReference type="InterPro" id="IPR003838">
    <property type="entry name" value="ABC3_permease_C"/>
</dbReference>
<dbReference type="EMBL" id="JADIMZ010000034">
    <property type="protein sequence ID" value="MBO8432176.1"/>
    <property type="molecule type" value="Genomic_DNA"/>
</dbReference>
<dbReference type="Proteomes" id="UP000823612">
    <property type="component" value="Unassembled WGS sequence"/>
</dbReference>
<reference evidence="10" key="1">
    <citation type="submission" date="2020-10" db="EMBL/GenBank/DDBJ databases">
        <authorList>
            <person name="Gilroy R."/>
        </authorList>
    </citation>
    <scope>NUCLEOTIDE SEQUENCE</scope>
    <source>
        <strain evidence="10">2889</strain>
    </source>
</reference>
<proteinExistence type="inferred from homology"/>
<comment type="subcellular location">
    <subcellularLocation>
        <location evidence="1">Cell membrane</location>
        <topology evidence="1">Multi-pass membrane protein</topology>
    </subcellularLocation>
</comment>
<dbReference type="Pfam" id="PF12704">
    <property type="entry name" value="MacB_PCD"/>
    <property type="match status" value="1"/>
</dbReference>
<dbReference type="GO" id="GO:0098797">
    <property type="term" value="C:plasma membrane protein complex"/>
    <property type="evidence" value="ECO:0007669"/>
    <property type="project" value="TreeGrafter"/>
</dbReference>
<evidence type="ECO:0000313" key="11">
    <source>
        <dbReference type="Proteomes" id="UP000823612"/>
    </source>
</evidence>
<dbReference type="PANTHER" id="PTHR30489:SF0">
    <property type="entry name" value="LIPOPROTEIN-RELEASING SYSTEM TRANSMEMBRANE PROTEIN LOLE"/>
    <property type="match status" value="1"/>
</dbReference>
<dbReference type="InterPro" id="IPR025857">
    <property type="entry name" value="MacB_PCD"/>
</dbReference>